<evidence type="ECO:0000313" key="1">
    <source>
        <dbReference type="EMBL" id="KAI3809679.1"/>
    </source>
</evidence>
<comment type="caution">
    <text evidence="1">The sequence shown here is derived from an EMBL/GenBank/DDBJ whole genome shotgun (WGS) entry which is preliminary data.</text>
</comment>
<reference evidence="1 2" key="2">
    <citation type="journal article" date="2022" name="Mol. Ecol. Resour.">
        <title>The genomes of chicory, endive, great burdock and yacon provide insights into Asteraceae paleo-polyploidization history and plant inulin production.</title>
        <authorList>
            <person name="Fan W."/>
            <person name="Wang S."/>
            <person name="Wang H."/>
            <person name="Wang A."/>
            <person name="Jiang F."/>
            <person name="Liu H."/>
            <person name="Zhao H."/>
            <person name="Xu D."/>
            <person name="Zhang Y."/>
        </authorList>
    </citation>
    <scope>NUCLEOTIDE SEQUENCE [LARGE SCALE GENOMIC DNA]</scope>
    <source>
        <strain evidence="2">cv. Yunnan</strain>
        <tissue evidence="1">Leaves</tissue>
    </source>
</reference>
<dbReference type="Proteomes" id="UP001056120">
    <property type="component" value="Linkage Group LG07"/>
</dbReference>
<gene>
    <name evidence="1" type="ORF">L1987_19276</name>
</gene>
<protein>
    <submittedName>
        <fullName evidence="1">Uncharacterized protein</fullName>
    </submittedName>
</protein>
<organism evidence="1 2">
    <name type="scientific">Smallanthus sonchifolius</name>
    <dbReference type="NCBI Taxonomy" id="185202"/>
    <lineage>
        <taxon>Eukaryota</taxon>
        <taxon>Viridiplantae</taxon>
        <taxon>Streptophyta</taxon>
        <taxon>Embryophyta</taxon>
        <taxon>Tracheophyta</taxon>
        <taxon>Spermatophyta</taxon>
        <taxon>Magnoliopsida</taxon>
        <taxon>eudicotyledons</taxon>
        <taxon>Gunneridae</taxon>
        <taxon>Pentapetalae</taxon>
        <taxon>asterids</taxon>
        <taxon>campanulids</taxon>
        <taxon>Asterales</taxon>
        <taxon>Asteraceae</taxon>
        <taxon>Asteroideae</taxon>
        <taxon>Heliantheae alliance</taxon>
        <taxon>Millerieae</taxon>
        <taxon>Smallanthus</taxon>
    </lineage>
</organism>
<accession>A0ACB9IN56</accession>
<reference evidence="2" key="1">
    <citation type="journal article" date="2022" name="Mol. Ecol. Resour.">
        <title>The genomes of chicory, endive, great burdock and yacon provide insights into Asteraceae palaeo-polyploidization history and plant inulin production.</title>
        <authorList>
            <person name="Fan W."/>
            <person name="Wang S."/>
            <person name="Wang H."/>
            <person name="Wang A."/>
            <person name="Jiang F."/>
            <person name="Liu H."/>
            <person name="Zhao H."/>
            <person name="Xu D."/>
            <person name="Zhang Y."/>
        </authorList>
    </citation>
    <scope>NUCLEOTIDE SEQUENCE [LARGE SCALE GENOMIC DNA]</scope>
    <source>
        <strain evidence="2">cv. Yunnan</strain>
    </source>
</reference>
<dbReference type="EMBL" id="CM042024">
    <property type="protein sequence ID" value="KAI3809679.1"/>
    <property type="molecule type" value="Genomic_DNA"/>
</dbReference>
<sequence>MSGARVSIPNNVRNTIQNIKEITGHHSEDEIYAMLRDCSMDPNETAQKLLLQDPFHEVKRKRCRKKENLNKEPTEPRWKPGMQGRGNRGGRSNYSSRRISNDVGGSRTSLAAKENGTSKGADDGSSQSMPQGQKNKETFVAKSSSRAVPDGIAHSSVGSDEKKSEVVPAVEASKGSTVGESVLGPLILSTATAGESVLGPLISSTNDTSASKTPSPSPGLYLSDKDPILMPSQDSRLPVGTIRREVGSQQTPVDQIHETPLETESTVSGSEVGNSSIQGKAPSSHVPLSVSRPSSNYNNRLQQATGPQKVGPSMEWKPKPTNQILAQGTGSTEPIKGPVVQVESQTPNPFAARNLDSKDATHALEKKLEEVHISDDQHVIIPNHLHVPEAEKLGFYFGSFDANFNFNATSSNGPEPGPMSDKCSEVSEVVDESMDEQPRNQISALASADDEDHPDHPSSSSSNNIPENLSAEGDVSSNSGFNYHESKQETSLPTASHQYPILHTSPNFNFGFIPPMIGTHLTSFETNESHGHDGSQVPNFVVQQPFDPASYYAQFYRSGADMDGRVSPFHSPGVPTKFNGNIPVLSPQASHSSHEVGNSLMLSGAGPTPIATSQTGGFMQTSIAVTQQPLPVFRQPTGVHLPHYPPNYIPYGPYFSPFYVPPIHQFLSNNTFPQQTQAGSMYPAPPVASPKYPLPQYKTGSNTGNLVNIGMPGSYGPYGLNPAGYNSGSAATAGNSTSDEDLGGSQFKESNVYITGQQSEGSGVWLAAPGQDMSGLQANSFYNIPQGGQVAYTPTQASHGNFASIYHHPAQPATTSAVHPFLQQSQTLAGPGVDMGGPTPQINWPNNY</sequence>
<keyword evidence="2" id="KW-1185">Reference proteome</keyword>
<evidence type="ECO:0000313" key="2">
    <source>
        <dbReference type="Proteomes" id="UP001056120"/>
    </source>
</evidence>
<name>A0ACB9IN56_9ASTR</name>
<proteinExistence type="predicted"/>